<keyword evidence="1" id="KW-0732">Signal</keyword>
<name>A0A4Y7PQ25_9AGAM</name>
<gene>
    <name evidence="2" type="ORF">BD410DRAFT_885947</name>
</gene>
<reference evidence="2 3" key="1">
    <citation type="submission" date="2018-06" db="EMBL/GenBank/DDBJ databases">
        <title>A transcriptomic atlas of mushroom development highlights an independent origin of complex multicellularity.</title>
        <authorList>
            <consortium name="DOE Joint Genome Institute"/>
            <person name="Krizsan K."/>
            <person name="Almasi E."/>
            <person name="Merenyi Z."/>
            <person name="Sahu N."/>
            <person name="Viragh M."/>
            <person name="Koszo T."/>
            <person name="Mondo S."/>
            <person name="Kiss B."/>
            <person name="Balint B."/>
            <person name="Kues U."/>
            <person name="Barry K."/>
            <person name="Hegedus J.C."/>
            <person name="Henrissat B."/>
            <person name="Johnson J."/>
            <person name="Lipzen A."/>
            <person name="Ohm R."/>
            <person name="Nagy I."/>
            <person name="Pangilinan J."/>
            <person name="Yan J."/>
            <person name="Xiong Y."/>
            <person name="Grigoriev I.V."/>
            <person name="Hibbett D.S."/>
            <person name="Nagy L.G."/>
        </authorList>
    </citation>
    <scope>NUCLEOTIDE SEQUENCE [LARGE SCALE GENOMIC DNA]</scope>
    <source>
        <strain evidence="2 3">SZMC22713</strain>
    </source>
</reference>
<keyword evidence="3" id="KW-1185">Reference proteome</keyword>
<accession>A0A4Y7PQ25</accession>
<dbReference type="AlphaFoldDB" id="A0A4Y7PQ25"/>
<evidence type="ECO:0000313" key="2">
    <source>
        <dbReference type="EMBL" id="TDL17121.1"/>
    </source>
</evidence>
<dbReference type="Proteomes" id="UP000294933">
    <property type="component" value="Unassembled WGS sequence"/>
</dbReference>
<evidence type="ECO:0000256" key="1">
    <source>
        <dbReference type="SAM" id="SignalP"/>
    </source>
</evidence>
<proteinExistence type="predicted"/>
<organism evidence="2 3">
    <name type="scientific">Rickenella mellea</name>
    <dbReference type="NCBI Taxonomy" id="50990"/>
    <lineage>
        <taxon>Eukaryota</taxon>
        <taxon>Fungi</taxon>
        <taxon>Dikarya</taxon>
        <taxon>Basidiomycota</taxon>
        <taxon>Agaricomycotina</taxon>
        <taxon>Agaricomycetes</taxon>
        <taxon>Hymenochaetales</taxon>
        <taxon>Rickenellaceae</taxon>
        <taxon>Rickenella</taxon>
    </lineage>
</organism>
<feature type="signal peptide" evidence="1">
    <location>
        <begin position="1"/>
        <end position="22"/>
    </location>
</feature>
<evidence type="ECO:0008006" key="4">
    <source>
        <dbReference type="Google" id="ProtNLM"/>
    </source>
</evidence>
<dbReference type="VEuPathDB" id="FungiDB:BD410DRAFT_885947"/>
<dbReference type="EMBL" id="ML170227">
    <property type="protein sequence ID" value="TDL17121.1"/>
    <property type="molecule type" value="Genomic_DNA"/>
</dbReference>
<protein>
    <recommendedName>
        <fullName evidence="4">Extracellular membrane protein CFEM domain-containing protein</fullName>
    </recommendedName>
</protein>
<feature type="chain" id="PRO_5021367606" description="Extracellular membrane protein CFEM domain-containing protein" evidence="1">
    <location>
        <begin position="23"/>
        <end position="113"/>
    </location>
</feature>
<evidence type="ECO:0000313" key="3">
    <source>
        <dbReference type="Proteomes" id="UP000294933"/>
    </source>
</evidence>
<sequence length="113" mass="12070">MLLATKPLFFLIMAASASVVLAENAIGQCVDACLQLGLEVSPCPEFQCFCGSEDAISLYGQCLENQCGAFGVGVGNSILDSDCGFYQIQVIYVVKRDINRPFGNESKHIPSAV</sequence>